<evidence type="ECO:0000256" key="1">
    <source>
        <dbReference type="SAM" id="MobiDB-lite"/>
    </source>
</evidence>
<protein>
    <submittedName>
        <fullName evidence="3">Uncharacterized protein LOC106151203</fullName>
    </submittedName>
</protein>
<evidence type="ECO:0000313" key="2">
    <source>
        <dbReference type="Proteomes" id="UP000085678"/>
    </source>
</evidence>
<feature type="region of interest" description="Disordered" evidence="1">
    <location>
        <begin position="81"/>
        <end position="178"/>
    </location>
</feature>
<organism evidence="2 3">
    <name type="scientific">Lingula anatina</name>
    <name type="common">Brachiopod</name>
    <name type="synonym">Lingula unguis</name>
    <dbReference type="NCBI Taxonomy" id="7574"/>
    <lineage>
        <taxon>Eukaryota</taxon>
        <taxon>Metazoa</taxon>
        <taxon>Spiralia</taxon>
        <taxon>Lophotrochozoa</taxon>
        <taxon>Brachiopoda</taxon>
        <taxon>Linguliformea</taxon>
        <taxon>Lingulata</taxon>
        <taxon>Lingulida</taxon>
        <taxon>Linguloidea</taxon>
        <taxon>Lingulidae</taxon>
        <taxon>Lingula</taxon>
    </lineage>
</organism>
<dbReference type="AlphaFoldDB" id="A0A1S3H2R8"/>
<dbReference type="Proteomes" id="UP000085678">
    <property type="component" value="Unplaced"/>
</dbReference>
<dbReference type="RefSeq" id="XP_013379776.1">
    <property type="nucleotide sequence ID" value="XM_013524322.1"/>
</dbReference>
<name>A0A1S3H2R8_LINAN</name>
<dbReference type="OrthoDB" id="2897838at2759"/>
<reference evidence="3" key="1">
    <citation type="submission" date="2025-08" db="UniProtKB">
        <authorList>
            <consortium name="RefSeq"/>
        </authorList>
    </citation>
    <scope>IDENTIFICATION</scope>
    <source>
        <tissue evidence="3">Gonads</tissue>
    </source>
</reference>
<accession>A0A1S3H2R8</accession>
<gene>
    <name evidence="3" type="primary">LOC106151203</name>
</gene>
<dbReference type="CDD" id="cd09275">
    <property type="entry name" value="RNase_HI_RT_DIRS1"/>
    <property type="match status" value="1"/>
</dbReference>
<dbReference type="GeneID" id="106151203"/>
<sequence length="178" mass="19843">MDLFAHINYLELKAAFLGLCSLCKNEQDTYILLQMDNTTAVAYIQNMGGNNSLFISKLARYIWFWCKSKNIWLTATHIPGSENRETDQTSRKFDGRHEWKLDSLNHTSTQETEGRPGQSHPDRSSLAHSAMVAKNPSAPTSGAPTQTVTTRPPIQPGPDSPTMAQVTDDGLSLVKKHR</sequence>
<dbReference type="PANTHER" id="PTHR33050">
    <property type="entry name" value="REVERSE TRANSCRIPTASE DOMAIN-CONTAINING PROTEIN"/>
    <property type="match status" value="1"/>
</dbReference>
<dbReference type="InterPro" id="IPR052055">
    <property type="entry name" value="Hepadnavirus_pol/RT"/>
</dbReference>
<evidence type="ECO:0000313" key="3">
    <source>
        <dbReference type="RefSeq" id="XP_013379776.1"/>
    </source>
</evidence>
<dbReference type="PANTHER" id="PTHR33050:SF7">
    <property type="entry name" value="RIBONUCLEASE H"/>
    <property type="match status" value="1"/>
</dbReference>
<dbReference type="KEGG" id="lak:106151203"/>
<feature type="compositionally biased region" description="Basic and acidic residues" evidence="1">
    <location>
        <begin position="82"/>
        <end position="103"/>
    </location>
</feature>
<proteinExistence type="predicted"/>
<feature type="compositionally biased region" description="Polar residues" evidence="1">
    <location>
        <begin position="137"/>
        <end position="152"/>
    </location>
</feature>
<dbReference type="InParanoid" id="A0A1S3H2R8"/>
<keyword evidence="2" id="KW-1185">Reference proteome</keyword>